<evidence type="ECO:0000313" key="4">
    <source>
        <dbReference type="Proteomes" id="UP000502831"/>
    </source>
</evidence>
<dbReference type="EMBL" id="CP039734">
    <property type="protein sequence ID" value="QIR75853.1"/>
    <property type="molecule type" value="Genomic_DNA"/>
</dbReference>
<gene>
    <name evidence="3" type="ORF">FA584_06370</name>
</gene>
<sequence length="318" mass="37024">MNIFKFLLCLCLCTSISFGSIFNFSKDSQYVTLKELKKNGPSAIEIYVSLLKLEIMRAAQKKHKKETFALALKLNHEIKQVLEEELTPNITQETLDQLKNEWKISASKDQKLLAKTLFRSNNASLFHAPKNKKDIFWIADYMKFPIYDIARSSQFSAETKQKQFMSSPVLSYNNILQDRKEQTENALLAKYNTNFTTLSQIATVMYNRNSFMDEFFVMYLSFLYTVVNQFPIFLSIIIILWLTPLVNKLNGSGDTTVAIKFNRFIINMLFAILGLIVIIFSLMALGDIYESSCHYICRNYLSPITIIFFFIWIKFFNR</sequence>
<dbReference type="AlphaFoldDB" id="A0AA92IYB1"/>
<feature type="signal peptide" evidence="2">
    <location>
        <begin position="1"/>
        <end position="19"/>
    </location>
</feature>
<feature type="transmembrane region" description="Helical" evidence="1">
    <location>
        <begin position="216"/>
        <end position="243"/>
    </location>
</feature>
<feature type="transmembrane region" description="Helical" evidence="1">
    <location>
        <begin position="264"/>
        <end position="285"/>
    </location>
</feature>
<name>A0AA92IYB1_9BACT</name>
<protein>
    <submittedName>
        <fullName evidence="3">Uncharacterized protein</fullName>
    </submittedName>
</protein>
<organism evidence="3 4">
    <name type="scientific">Sulfurospirillum diekertiae</name>
    <dbReference type="NCBI Taxonomy" id="1854492"/>
    <lineage>
        <taxon>Bacteria</taxon>
        <taxon>Pseudomonadati</taxon>
        <taxon>Campylobacterota</taxon>
        <taxon>Epsilonproteobacteria</taxon>
        <taxon>Campylobacterales</taxon>
        <taxon>Sulfurospirillaceae</taxon>
        <taxon>Sulfurospirillum</taxon>
    </lineage>
</organism>
<feature type="chain" id="PRO_5041731333" evidence="2">
    <location>
        <begin position="20"/>
        <end position="318"/>
    </location>
</feature>
<evidence type="ECO:0000256" key="1">
    <source>
        <dbReference type="SAM" id="Phobius"/>
    </source>
</evidence>
<feature type="transmembrane region" description="Helical" evidence="1">
    <location>
        <begin position="300"/>
        <end position="317"/>
    </location>
</feature>
<keyword evidence="2" id="KW-0732">Signal</keyword>
<evidence type="ECO:0000256" key="2">
    <source>
        <dbReference type="SAM" id="SignalP"/>
    </source>
</evidence>
<evidence type="ECO:0000313" key="3">
    <source>
        <dbReference type="EMBL" id="QIR75853.1"/>
    </source>
</evidence>
<keyword evidence="1" id="KW-0812">Transmembrane</keyword>
<accession>A0AA92IYB1</accession>
<keyword evidence="1" id="KW-0472">Membrane</keyword>
<proteinExistence type="predicted"/>
<keyword evidence="1" id="KW-1133">Transmembrane helix</keyword>
<reference evidence="3 4" key="1">
    <citation type="journal article" date="2017" name="Environ. Sci. Technol.">
        <title>Organohalide Respiration with Chlorinated Ethenes under Low pH Conditions.</title>
        <authorList>
            <person name="Yang Y."/>
            <person name="Capiro N.L."/>
            <person name="Marcet T.F."/>
            <person name="Yan J."/>
            <person name="Pennell K.D."/>
            <person name="Loffler F.E."/>
        </authorList>
    </citation>
    <scope>NUCLEOTIDE SEQUENCE [LARGE SCALE GENOMIC DNA]</scope>
    <source>
        <strain evidence="3 4">ACSDCE</strain>
    </source>
</reference>
<dbReference type="Proteomes" id="UP000502831">
    <property type="component" value="Chromosome"/>
</dbReference>
<dbReference type="RefSeq" id="WP_167749754.1">
    <property type="nucleotide sequence ID" value="NZ_CP039734.2"/>
</dbReference>